<feature type="signal peptide" evidence="6">
    <location>
        <begin position="1"/>
        <end position="30"/>
    </location>
</feature>
<dbReference type="HOGENOM" id="CLU_007082_5_1_0"/>
<dbReference type="GO" id="GO:0030203">
    <property type="term" value="P:glycosaminoglycan metabolic process"/>
    <property type="evidence" value="ECO:0007669"/>
    <property type="project" value="TreeGrafter"/>
</dbReference>
<feature type="domain" description="Glycoside hydrolase family 20 catalytic" evidence="7">
    <location>
        <begin position="172"/>
        <end position="482"/>
    </location>
</feature>
<dbReference type="InterPro" id="IPR025705">
    <property type="entry name" value="Beta_hexosaminidase_sua/sub"/>
</dbReference>
<dbReference type="PANTHER" id="PTHR22600">
    <property type="entry name" value="BETA-HEXOSAMINIDASE"/>
    <property type="match status" value="1"/>
</dbReference>
<dbReference type="STRING" id="401053.AciPR4_1440"/>
<dbReference type="GO" id="GO:0004563">
    <property type="term" value="F:beta-N-acetylhexosaminidase activity"/>
    <property type="evidence" value="ECO:0007669"/>
    <property type="project" value="UniProtKB-EC"/>
</dbReference>
<evidence type="ECO:0000256" key="6">
    <source>
        <dbReference type="SAM" id="SignalP"/>
    </source>
</evidence>
<dbReference type="GO" id="GO:0006689">
    <property type="term" value="P:ganglioside catabolic process"/>
    <property type="evidence" value="ECO:0007669"/>
    <property type="project" value="TreeGrafter"/>
</dbReference>
<dbReference type="Pfam" id="PF14845">
    <property type="entry name" value="Glycohydro_20b2"/>
    <property type="match status" value="1"/>
</dbReference>
<dbReference type="GO" id="GO:0005975">
    <property type="term" value="P:carbohydrate metabolic process"/>
    <property type="evidence" value="ECO:0007669"/>
    <property type="project" value="InterPro"/>
</dbReference>
<dbReference type="RefSeq" id="WP_013567996.1">
    <property type="nucleotide sequence ID" value="NC_014963.1"/>
</dbReference>
<name>E8V0X2_TERSS</name>
<evidence type="ECO:0000259" key="7">
    <source>
        <dbReference type="Pfam" id="PF00728"/>
    </source>
</evidence>
<evidence type="ECO:0000256" key="2">
    <source>
        <dbReference type="ARBA" id="ARBA00022801"/>
    </source>
</evidence>
<dbReference type="GO" id="GO:0016020">
    <property type="term" value="C:membrane"/>
    <property type="evidence" value="ECO:0007669"/>
    <property type="project" value="TreeGrafter"/>
</dbReference>
<evidence type="ECO:0000256" key="4">
    <source>
        <dbReference type="ARBA" id="ARBA00023295"/>
    </source>
</evidence>
<evidence type="ECO:0000256" key="5">
    <source>
        <dbReference type="PIRSR" id="PIRSR625705-1"/>
    </source>
</evidence>
<dbReference type="KEGG" id="tsa:AciPR4_1440"/>
<evidence type="ECO:0000256" key="1">
    <source>
        <dbReference type="ARBA" id="ARBA00006285"/>
    </source>
</evidence>
<gene>
    <name evidence="9" type="ordered locus">AciPR4_1440</name>
</gene>
<reference evidence="9 10" key="1">
    <citation type="journal article" date="2012" name="Stand. Genomic Sci.">
        <title>Complete genome sequence of Terriglobus saanensis type strain SP1PR4(T), an Acidobacteria from tundra soil.</title>
        <authorList>
            <person name="Rawat S.R."/>
            <person name="Mannisto M.K."/>
            <person name="Starovoytov V."/>
            <person name="Goodwin L."/>
            <person name="Nolan M."/>
            <person name="Hauser L."/>
            <person name="Land M."/>
            <person name="Davenport K.W."/>
            <person name="Woyke T."/>
            <person name="Haggblom M.M."/>
        </authorList>
    </citation>
    <scope>NUCLEOTIDE SEQUENCE</scope>
    <source>
        <strain evidence="10">ATCC BAA-1853 / DSM 23119 / SP1PR4</strain>
    </source>
</reference>
<dbReference type="SUPFAM" id="SSF55545">
    <property type="entry name" value="beta-N-acetylhexosaminidase-like domain"/>
    <property type="match status" value="1"/>
</dbReference>
<dbReference type="InterPro" id="IPR029019">
    <property type="entry name" value="HEX_eukaryotic_N"/>
</dbReference>
<dbReference type="PANTHER" id="PTHR22600:SF21">
    <property type="entry name" value="BETA-HEXOSAMINIDASE A"/>
    <property type="match status" value="1"/>
</dbReference>
<keyword evidence="3" id="KW-0325">Glycoprotein</keyword>
<sequence>MHKGHIIFKRLLAVLLGAGLFITAEVHAHAEDVRFVNTLMPQPSQLRLSTGPAKISPEMKTTLHGSSNPLLQQATRRALDRLESMTQVLIDKNLQPTDTATLDIAVEDVTATHPVLQMDESYSLDVQSGKVSLHAKTVFGAMHGLETLLQLVQTQGTDFFFPAVHIADTPRFPWRGLMLDPGRRFLSVEEILRTLDGMAAVKLNVLHWHLTEDQGFRIESKRFPKLHELGSEGQYYTQEQVRQIIQYASARGIRIVPEFDMPGHSTSWFVGYPELAAQPGPYHVEHVNHIFNAVMDPTRDSTYKFLDTFFGEMAVLFPDEYMHIGGDESNGKDWSANPAIVRFMQQHNLKDSKALQAYFNLRVQVLLKKHGKQMVGWDEILQPELAQDVVIQNWHGSEFLINGARQGHRGIFSKPYYLDHMYSAAEMYAADPLPEGSPLSAAEAKLVLGGEACMWGEQIATLTADSRIWPRAAAVAERLWSPMTIRDTEDMYRRLEVTSLRLDALGITHLSTPQRGLRQLAGSDAGAAKLAFFTSLLQPVDFHERGKEQHTSPLTPIGRLVDFTTSDPPSRRLLDAQIHAYLQATDPRMREMHREELMDTFFRWLEVSSDLNTLAANHPLIAEVRVRREELPALASLGIQSIGYLESHTMPSAEWTAAQTGLLSRAAEHKELVDYVVLDSLSVLLNATSRP</sequence>
<feature type="domain" description="Beta-hexosaminidase eukaryotic type N-terminal" evidence="8">
    <location>
        <begin position="39"/>
        <end position="151"/>
    </location>
</feature>
<dbReference type="eggNOG" id="COG3525">
    <property type="taxonomic scope" value="Bacteria"/>
</dbReference>
<feature type="active site" description="Proton donor" evidence="5">
    <location>
        <position position="328"/>
    </location>
</feature>
<dbReference type="AlphaFoldDB" id="E8V0X2"/>
<keyword evidence="10" id="KW-1185">Reference proteome</keyword>
<keyword evidence="2 9" id="KW-0378">Hydrolase</keyword>
<comment type="similarity">
    <text evidence="1">Belongs to the glycosyl hydrolase 20 family.</text>
</comment>
<feature type="chain" id="PRO_5003228885" evidence="6">
    <location>
        <begin position="31"/>
        <end position="691"/>
    </location>
</feature>
<evidence type="ECO:0000313" key="9">
    <source>
        <dbReference type="EMBL" id="ADV82263.1"/>
    </source>
</evidence>
<proteinExistence type="inferred from homology"/>
<dbReference type="PRINTS" id="PR00738">
    <property type="entry name" value="GLHYDRLASE20"/>
</dbReference>
<accession>E8V0X2</accession>
<protein>
    <submittedName>
        <fullName evidence="9">Beta-N-acetylhexosaminidase</fullName>
        <ecNumber evidence="9">3.2.1.52</ecNumber>
    </submittedName>
</protein>
<dbReference type="EC" id="3.2.1.52" evidence="9"/>
<dbReference type="SUPFAM" id="SSF51445">
    <property type="entry name" value="(Trans)glycosidases"/>
    <property type="match status" value="1"/>
</dbReference>
<evidence type="ECO:0000313" key="10">
    <source>
        <dbReference type="Proteomes" id="UP000006844"/>
    </source>
</evidence>
<dbReference type="EMBL" id="CP002467">
    <property type="protein sequence ID" value="ADV82263.1"/>
    <property type="molecule type" value="Genomic_DNA"/>
</dbReference>
<dbReference type="GO" id="GO:0005764">
    <property type="term" value="C:lysosome"/>
    <property type="evidence" value="ECO:0007669"/>
    <property type="project" value="TreeGrafter"/>
</dbReference>
<dbReference type="InterPro" id="IPR029018">
    <property type="entry name" value="Hex-like_dom2"/>
</dbReference>
<dbReference type="InterPro" id="IPR015883">
    <property type="entry name" value="Glyco_hydro_20_cat"/>
</dbReference>
<dbReference type="Proteomes" id="UP000006844">
    <property type="component" value="Chromosome"/>
</dbReference>
<evidence type="ECO:0000256" key="3">
    <source>
        <dbReference type="ARBA" id="ARBA00023180"/>
    </source>
</evidence>
<evidence type="ECO:0000259" key="8">
    <source>
        <dbReference type="Pfam" id="PF14845"/>
    </source>
</evidence>
<dbReference type="Pfam" id="PF00728">
    <property type="entry name" value="Glyco_hydro_20"/>
    <property type="match status" value="1"/>
</dbReference>
<keyword evidence="6" id="KW-0732">Signal</keyword>
<dbReference type="InterPro" id="IPR017853">
    <property type="entry name" value="GH"/>
</dbReference>
<organism evidence="9 10">
    <name type="scientific">Terriglobus saanensis (strain ATCC BAA-1853 / DSM 23119 / SP1PR4)</name>
    <dbReference type="NCBI Taxonomy" id="401053"/>
    <lineage>
        <taxon>Bacteria</taxon>
        <taxon>Pseudomonadati</taxon>
        <taxon>Acidobacteriota</taxon>
        <taxon>Terriglobia</taxon>
        <taxon>Terriglobales</taxon>
        <taxon>Acidobacteriaceae</taxon>
        <taxon>Terriglobus</taxon>
    </lineage>
</organism>
<keyword evidence="4 9" id="KW-0326">Glycosidase</keyword>
<dbReference type="Gene3D" id="3.20.20.80">
    <property type="entry name" value="Glycosidases"/>
    <property type="match status" value="1"/>
</dbReference>
<dbReference type="Gene3D" id="3.30.379.10">
    <property type="entry name" value="Chitobiase/beta-hexosaminidase domain 2-like"/>
    <property type="match status" value="1"/>
</dbReference>